<dbReference type="AlphaFoldDB" id="A0A7W6LEW2"/>
<dbReference type="InterPro" id="IPR007138">
    <property type="entry name" value="ABM_dom"/>
</dbReference>
<keyword evidence="2" id="KW-0503">Monooxygenase</keyword>
<evidence type="ECO:0000313" key="3">
    <source>
        <dbReference type="Proteomes" id="UP000519897"/>
    </source>
</evidence>
<organism evidence="2 3">
    <name type="scientific">Rhizobium rhizoryzae</name>
    <dbReference type="NCBI Taxonomy" id="451876"/>
    <lineage>
        <taxon>Bacteria</taxon>
        <taxon>Pseudomonadati</taxon>
        <taxon>Pseudomonadota</taxon>
        <taxon>Alphaproteobacteria</taxon>
        <taxon>Hyphomicrobiales</taxon>
        <taxon>Rhizobiaceae</taxon>
        <taxon>Rhizobium/Agrobacterium group</taxon>
        <taxon>Rhizobium</taxon>
    </lineage>
</organism>
<evidence type="ECO:0000313" key="2">
    <source>
        <dbReference type="EMBL" id="MBB4142922.1"/>
    </source>
</evidence>
<sequence length="94" mass="10643">MSAAKIYLDGYLDIPPDRREDVLSALPKHVELTLAEPGCLKFEVVESTEIAGRLLVSEIFVDQAAFEAHQTRNRASDWFRITAGIERHFEVREG</sequence>
<reference evidence="2 3" key="1">
    <citation type="submission" date="2020-08" db="EMBL/GenBank/DDBJ databases">
        <title>Genomic Encyclopedia of Type Strains, Phase IV (KMG-IV): sequencing the most valuable type-strain genomes for metagenomic binning, comparative biology and taxonomic classification.</title>
        <authorList>
            <person name="Goeker M."/>
        </authorList>
    </citation>
    <scope>NUCLEOTIDE SEQUENCE [LARGE SCALE GENOMIC DNA]</scope>
    <source>
        <strain evidence="2 3">DSM 29514</strain>
    </source>
</reference>
<proteinExistence type="predicted"/>
<dbReference type="RefSeq" id="WP_062552995.1">
    <property type="nucleotide sequence ID" value="NZ_CP049250.1"/>
</dbReference>
<accession>A0A7W6LEW2</accession>
<protein>
    <submittedName>
        <fullName evidence="2">Quinol monooxygenase YgiN</fullName>
    </submittedName>
</protein>
<dbReference type="SUPFAM" id="SSF54909">
    <property type="entry name" value="Dimeric alpha+beta barrel"/>
    <property type="match status" value="1"/>
</dbReference>
<dbReference type="EMBL" id="JACIEC010000001">
    <property type="protein sequence ID" value="MBB4142922.1"/>
    <property type="molecule type" value="Genomic_DNA"/>
</dbReference>
<dbReference type="GO" id="GO:0004497">
    <property type="term" value="F:monooxygenase activity"/>
    <property type="evidence" value="ECO:0007669"/>
    <property type="project" value="UniProtKB-KW"/>
</dbReference>
<dbReference type="InterPro" id="IPR011008">
    <property type="entry name" value="Dimeric_a/b-barrel"/>
</dbReference>
<feature type="domain" description="ABM" evidence="1">
    <location>
        <begin position="6"/>
        <end position="94"/>
    </location>
</feature>
<comment type="caution">
    <text evidence="2">The sequence shown here is derived from an EMBL/GenBank/DDBJ whole genome shotgun (WGS) entry which is preliminary data.</text>
</comment>
<dbReference type="Proteomes" id="UP000519897">
    <property type="component" value="Unassembled WGS sequence"/>
</dbReference>
<name>A0A7W6LEW2_9HYPH</name>
<dbReference type="Gene3D" id="3.30.70.100">
    <property type="match status" value="1"/>
</dbReference>
<keyword evidence="3" id="KW-1185">Reference proteome</keyword>
<keyword evidence="2" id="KW-0560">Oxidoreductase</keyword>
<dbReference type="Pfam" id="PF03992">
    <property type="entry name" value="ABM"/>
    <property type="match status" value="1"/>
</dbReference>
<dbReference type="PROSITE" id="PS51725">
    <property type="entry name" value="ABM"/>
    <property type="match status" value="1"/>
</dbReference>
<gene>
    <name evidence="2" type="ORF">GGQ72_001421</name>
</gene>
<evidence type="ECO:0000259" key="1">
    <source>
        <dbReference type="PROSITE" id="PS51725"/>
    </source>
</evidence>